<dbReference type="InterPro" id="IPR003599">
    <property type="entry name" value="Ig_sub"/>
</dbReference>
<accession>A0A8P4KRS4</accession>
<evidence type="ECO:0000256" key="8">
    <source>
        <dbReference type="ARBA" id="ARBA00023319"/>
    </source>
</evidence>
<feature type="compositionally biased region" description="Polar residues" evidence="10">
    <location>
        <begin position="575"/>
        <end position="590"/>
    </location>
</feature>
<feature type="compositionally biased region" description="Basic and acidic residues" evidence="10">
    <location>
        <begin position="309"/>
        <end position="320"/>
    </location>
</feature>
<dbReference type="FunFam" id="2.60.40.10:FF:000142">
    <property type="entry name" value="V-set domain-containing T-cell activation inhibitor 1"/>
    <property type="match status" value="1"/>
</dbReference>
<evidence type="ECO:0000256" key="1">
    <source>
        <dbReference type="ARBA" id="ARBA00004370"/>
    </source>
</evidence>
<evidence type="ECO:0000256" key="2">
    <source>
        <dbReference type="ARBA" id="ARBA00022692"/>
    </source>
</evidence>
<feature type="compositionally biased region" description="Basic and acidic residues" evidence="10">
    <location>
        <begin position="350"/>
        <end position="376"/>
    </location>
</feature>
<protein>
    <recommendedName>
        <fullName evidence="13">Ig-like domain-containing protein</fullName>
    </recommendedName>
</protein>
<dbReference type="OrthoDB" id="10055806at2759"/>
<dbReference type="AlphaFoldDB" id="A0A8P4KRS4"/>
<dbReference type="SMART" id="SM00406">
    <property type="entry name" value="IGv"/>
    <property type="match status" value="1"/>
</dbReference>
<feature type="compositionally biased region" description="Basic and acidic residues" evidence="10">
    <location>
        <begin position="478"/>
        <end position="501"/>
    </location>
</feature>
<reference evidence="14" key="1">
    <citation type="submission" date="2025-08" db="UniProtKB">
        <authorList>
            <consortium name="Ensembl"/>
        </authorList>
    </citation>
    <scope>IDENTIFICATION</scope>
</reference>
<feature type="compositionally biased region" description="Polar residues" evidence="10">
    <location>
        <begin position="444"/>
        <end position="457"/>
    </location>
</feature>
<dbReference type="InterPro" id="IPR053896">
    <property type="entry name" value="BTN3A2-like_Ig-C"/>
</dbReference>
<keyword evidence="6" id="KW-1015">Disulfide bond</keyword>
<dbReference type="SMART" id="SM00409">
    <property type="entry name" value="IG"/>
    <property type="match status" value="1"/>
</dbReference>
<feature type="compositionally biased region" description="Polar residues" evidence="10">
    <location>
        <begin position="658"/>
        <end position="676"/>
    </location>
</feature>
<keyword evidence="3 12" id="KW-0732">Signal</keyword>
<dbReference type="FunFam" id="2.60.40.10:FF:000088">
    <property type="entry name" value="Butyrophilin subfamily 1 member A1"/>
    <property type="match status" value="1"/>
</dbReference>
<dbReference type="GO" id="GO:0050863">
    <property type="term" value="P:regulation of T cell activation"/>
    <property type="evidence" value="ECO:0007669"/>
    <property type="project" value="UniProtKB-ARBA"/>
</dbReference>
<dbReference type="GO" id="GO:0042110">
    <property type="term" value="P:T cell activation"/>
    <property type="evidence" value="ECO:0007669"/>
    <property type="project" value="UniProtKB-ARBA"/>
</dbReference>
<dbReference type="Pfam" id="PF07686">
    <property type="entry name" value="V-set"/>
    <property type="match status" value="1"/>
</dbReference>
<dbReference type="InterPro" id="IPR050504">
    <property type="entry name" value="IgSF_BTN/MOG"/>
</dbReference>
<dbReference type="PANTHER" id="PTHR24100">
    <property type="entry name" value="BUTYROPHILIN"/>
    <property type="match status" value="1"/>
</dbReference>
<feature type="domain" description="Ig-like" evidence="13">
    <location>
        <begin position="139"/>
        <end position="237"/>
    </location>
</feature>
<comment type="similarity">
    <text evidence="9">Belongs to the SKINT family.</text>
</comment>
<sequence>MMSCQAARLTCKSELSVFSILIFHQAVAFLLLAHSHGGQSQEIGRPQPIVAMVGDDITLPCHVKPDRDTVEMLLEWSRPDIDPRFVHLRRSGKDHLVDQNPSYKGRTSVSIDRLKQGDSSLNLSKVKLSDEGTYRCFMPALNLDSSIQLLVDVEIGITIVSSGVLECKSKGWYPEPEVVWLVGEGNLLSAGPTETVRGPDDLYTVNSRVTVEKRHSNNFTCRVQQKDINQTRETHIYVADDFMDSSSSSAPTIIGLFVGIMFILAVLFVVWKWRQNKSKMARRRVMKKNKTGGENNTDSLGVETGLLCQKEEETQQDKHKTNNILTQRKGSMEKQSDAGTGSQCVGDIGKQQHEVQKGEETIKDLDNREKEPKSMTEDIQNPNPAKRERHQDKSENNTINGGEETKSVNSETGPVQMDEEGQQPQLRTEGEASTDLGKEENKEQTQTTNNGPASEGSTDGGIQDKNPPAGGGTSNHLNKTEKEAETMSGKTEDPAVRHTPENTEDQIPPTNNKPAAQSLTEAETQQKDPTGGGTENRFNQSEGQTERSLKNGDTQCQGGGLLLENSDSEDGGVCTATTHQSPVDESTDQPQAERVQSDLPADQSPTEGERQRNEIPIESQKKAEKEVSVVSNEAHPPGTKNMEEHKQPQKNEDASNGEEISNIINTETAAQSQQTVGAGEEAKDKLDKVKPTNDEGEDQSENSEGSST</sequence>
<dbReference type="InterPro" id="IPR036179">
    <property type="entry name" value="Ig-like_dom_sf"/>
</dbReference>
<reference evidence="14" key="2">
    <citation type="submission" date="2025-09" db="UniProtKB">
        <authorList>
            <consortium name="Ensembl"/>
        </authorList>
    </citation>
    <scope>IDENTIFICATION</scope>
</reference>
<dbReference type="GO" id="GO:0005102">
    <property type="term" value="F:signaling receptor binding"/>
    <property type="evidence" value="ECO:0007669"/>
    <property type="project" value="TreeGrafter"/>
</dbReference>
<feature type="transmembrane region" description="Helical" evidence="11">
    <location>
        <begin position="253"/>
        <end position="273"/>
    </location>
</feature>
<proteinExistence type="inferred from homology"/>
<evidence type="ECO:0000256" key="9">
    <source>
        <dbReference type="ARBA" id="ARBA00038221"/>
    </source>
</evidence>
<dbReference type="InterPro" id="IPR007110">
    <property type="entry name" value="Ig-like_dom"/>
</dbReference>
<keyword evidence="8" id="KW-0393">Immunoglobulin domain</keyword>
<dbReference type="RefSeq" id="XP_051251105.1">
    <property type="nucleotide sequence ID" value="XM_051395145.1"/>
</dbReference>
<dbReference type="Gene3D" id="2.60.40.10">
    <property type="entry name" value="Immunoglobulins"/>
    <property type="match status" value="2"/>
</dbReference>
<evidence type="ECO:0000256" key="12">
    <source>
        <dbReference type="SAM" id="SignalP"/>
    </source>
</evidence>
<dbReference type="SUPFAM" id="SSF48726">
    <property type="entry name" value="Immunoglobulin"/>
    <property type="match status" value="2"/>
</dbReference>
<comment type="subcellular location">
    <subcellularLocation>
        <location evidence="1">Membrane</location>
    </subcellularLocation>
</comment>
<dbReference type="GO" id="GO:0009897">
    <property type="term" value="C:external side of plasma membrane"/>
    <property type="evidence" value="ECO:0007669"/>
    <property type="project" value="TreeGrafter"/>
</dbReference>
<feature type="signal peptide" evidence="12">
    <location>
        <begin position="1"/>
        <end position="40"/>
    </location>
</feature>
<evidence type="ECO:0000256" key="4">
    <source>
        <dbReference type="ARBA" id="ARBA00022989"/>
    </source>
</evidence>
<name>A0A8P4KRS4_DICLA</name>
<keyword evidence="15" id="KW-1185">Reference proteome</keyword>
<dbReference type="PROSITE" id="PS50835">
    <property type="entry name" value="IG_LIKE"/>
    <property type="match status" value="2"/>
</dbReference>
<keyword evidence="7" id="KW-0325">Glycoprotein</keyword>
<dbReference type="InterPro" id="IPR013106">
    <property type="entry name" value="Ig_V-set"/>
</dbReference>
<evidence type="ECO:0000256" key="3">
    <source>
        <dbReference type="ARBA" id="ARBA00022729"/>
    </source>
</evidence>
<dbReference type="InterPro" id="IPR013783">
    <property type="entry name" value="Ig-like_fold"/>
</dbReference>
<feature type="compositionally biased region" description="Basic and acidic residues" evidence="10">
    <location>
        <begin position="385"/>
        <end position="395"/>
    </location>
</feature>
<gene>
    <name evidence="14" type="primary">LOC127360691</name>
</gene>
<dbReference type="Pfam" id="PF22705">
    <property type="entry name" value="C2-set_3"/>
    <property type="match status" value="1"/>
</dbReference>
<feature type="compositionally biased region" description="Basic residues" evidence="10">
    <location>
        <begin position="281"/>
        <end position="290"/>
    </location>
</feature>
<keyword evidence="4 11" id="KW-1133">Transmembrane helix</keyword>
<evidence type="ECO:0000256" key="7">
    <source>
        <dbReference type="ARBA" id="ARBA00023180"/>
    </source>
</evidence>
<dbReference type="GeneTree" id="ENSGT01050000244843"/>
<evidence type="ECO:0000313" key="14">
    <source>
        <dbReference type="Ensembl" id="ENSDLAP00005079348.1"/>
    </source>
</evidence>
<feature type="compositionally biased region" description="Basic and acidic residues" evidence="10">
    <location>
        <begin position="641"/>
        <end position="653"/>
    </location>
</feature>
<feature type="chain" id="PRO_5035818798" description="Ig-like domain-containing protein" evidence="12">
    <location>
        <begin position="41"/>
        <end position="708"/>
    </location>
</feature>
<evidence type="ECO:0000256" key="11">
    <source>
        <dbReference type="SAM" id="Phobius"/>
    </source>
</evidence>
<feature type="compositionally biased region" description="Basic and acidic residues" evidence="10">
    <location>
        <begin position="607"/>
        <end position="627"/>
    </location>
</feature>
<dbReference type="PANTHER" id="PTHR24100:SF151">
    <property type="entry name" value="ICOS LIGAND"/>
    <property type="match status" value="1"/>
</dbReference>
<evidence type="ECO:0000313" key="15">
    <source>
        <dbReference type="Proteomes" id="UP000694389"/>
    </source>
</evidence>
<dbReference type="Ensembl" id="ENSDLAT00005084019.1">
    <property type="protein sequence ID" value="ENSDLAP00005079348.1"/>
    <property type="gene ID" value="ENSDLAG00005028895.1"/>
</dbReference>
<evidence type="ECO:0000259" key="13">
    <source>
        <dbReference type="PROSITE" id="PS50835"/>
    </source>
</evidence>
<feature type="compositionally biased region" description="Basic and acidic residues" evidence="10">
    <location>
        <begin position="680"/>
        <end position="693"/>
    </location>
</feature>
<organism evidence="14 15">
    <name type="scientific">Dicentrarchus labrax</name>
    <name type="common">European seabass</name>
    <name type="synonym">Morone labrax</name>
    <dbReference type="NCBI Taxonomy" id="13489"/>
    <lineage>
        <taxon>Eukaryota</taxon>
        <taxon>Metazoa</taxon>
        <taxon>Chordata</taxon>
        <taxon>Craniata</taxon>
        <taxon>Vertebrata</taxon>
        <taxon>Euteleostomi</taxon>
        <taxon>Actinopterygii</taxon>
        <taxon>Neopterygii</taxon>
        <taxon>Teleostei</taxon>
        <taxon>Neoteleostei</taxon>
        <taxon>Acanthomorphata</taxon>
        <taxon>Eupercaria</taxon>
        <taxon>Moronidae</taxon>
        <taxon>Dicentrarchus</taxon>
    </lineage>
</organism>
<dbReference type="GO" id="GO:0050852">
    <property type="term" value="P:T cell receptor signaling pathway"/>
    <property type="evidence" value="ECO:0007669"/>
    <property type="project" value="TreeGrafter"/>
</dbReference>
<evidence type="ECO:0000256" key="6">
    <source>
        <dbReference type="ARBA" id="ARBA00023157"/>
    </source>
</evidence>
<evidence type="ECO:0000256" key="5">
    <source>
        <dbReference type="ARBA" id="ARBA00023136"/>
    </source>
</evidence>
<keyword evidence="5 11" id="KW-0472">Membrane</keyword>
<feature type="region of interest" description="Disordered" evidence="10">
    <location>
        <begin position="281"/>
        <end position="708"/>
    </location>
</feature>
<evidence type="ECO:0000256" key="10">
    <source>
        <dbReference type="SAM" id="MobiDB-lite"/>
    </source>
</evidence>
<dbReference type="Proteomes" id="UP000694389">
    <property type="component" value="Unassembled WGS sequence"/>
</dbReference>
<feature type="compositionally biased region" description="Polar residues" evidence="10">
    <location>
        <begin position="508"/>
        <end position="523"/>
    </location>
</feature>
<dbReference type="GO" id="GO:0001817">
    <property type="term" value="P:regulation of cytokine production"/>
    <property type="evidence" value="ECO:0007669"/>
    <property type="project" value="TreeGrafter"/>
</dbReference>
<feature type="domain" description="Ig-like" evidence="13">
    <location>
        <begin position="54"/>
        <end position="136"/>
    </location>
</feature>
<dbReference type="GO" id="GO:1903037">
    <property type="term" value="P:regulation of leukocyte cell-cell adhesion"/>
    <property type="evidence" value="ECO:0007669"/>
    <property type="project" value="UniProtKB-ARBA"/>
</dbReference>
<keyword evidence="2 11" id="KW-0812">Transmembrane</keyword>
<dbReference type="GeneID" id="127360691"/>